<evidence type="ECO:0000259" key="7">
    <source>
        <dbReference type="Pfam" id="PF13087"/>
    </source>
</evidence>
<dbReference type="SUPFAM" id="SSF52540">
    <property type="entry name" value="P-loop containing nucleoside triphosphate hydrolases"/>
    <property type="match status" value="1"/>
</dbReference>
<dbReference type="Pfam" id="PF13087">
    <property type="entry name" value="AAA_12"/>
    <property type="match status" value="1"/>
</dbReference>
<dbReference type="PANTHER" id="PTHR43788:SF16">
    <property type="entry name" value="HELICASE WITH ZINC FINGER 2"/>
    <property type="match status" value="1"/>
</dbReference>
<dbReference type="Proteomes" id="UP001152533">
    <property type="component" value="Unassembled WGS sequence"/>
</dbReference>
<evidence type="ECO:0000256" key="1">
    <source>
        <dbReference type="ARBA" id="ARBA00007913"/>
    </source>
</evidence>
<comment type="caution">
    <text evidence="8">The sequence shown here is derived from an EMBL/GenBank/DDBJ whole genome shotgun (WGS) entry which is preliminary data.</text>
</comment>
<accession>A0A9W4RYE0</accession>
<keyword evidence="9" id="KW-1185">Reference proteome</keyword>
<name>A0A9W4RYE0_9PEZI</name>
<dbReference type="GO" id="GO:0043139">
    <property type="term" value="F:5'-3' DNA helicase activity"/>
    <property type="evidence" value="ECO:0007669"/>
    <property type="project" value="TreeGrafter"/>
</dbReference>
<evidence type="ECO:0008006" key="10">
    <source>
        <dbReference type="Google" id="ProtNLM"/>
    </source>
</evidence>
<dbReference type="GO" id="GO:0016787">
    <property type="term" value="F:hydrolase activity"/>
    <property type="evidence" value="ECO:0007669"/>
    <property type="project" value="UniProtKB-KW"/>
</dbReference>
<protein>
    <recommendedName>
        <fullName evidence="10">DNA2/NAM7 helicase-like C-terminal domain-containing protein</fullName>
    </recommendedName>
</protein>
<dbReference type="Gene3D" id="3.40.50.300">
    <property type="entry name" value="P-loop containing nucleotide triphosphate hydrolases"/>
    <property type="match status" value="2"/>
</dbReference>
<evidence type="ECO:0000256" key="4">
    <source>
        <dbReference type="ARBA" id="ARBA00022806"/>
    </source>
</evidence>
<evidence type="ECO:0000313" key="9">
    <source>
        <dbReference type="Proteomes" id="UP001152533"/>
    </source>
</evidence>
<comment type="similarity">
    <text evidence="1">Belongs to the DNA2/NAM7 helicase family.</text>
</comment>
<dbReference type="PANTHER" id="PTHR43788">
    <property type="entry name" value="DNA2/NAM7 HELICASE FAMILY MEMBER"/>
    <property type="match status" value="1"/>
</dbReference>
<keyword evidence="3" id="KW-0378">Hydrolase</keyword>
<dbReference type="InterPro" id="IPR027417">
    <property type="entry name" value="P-loop_NTPase"/>
</dbReference>
<evidence type="ECO:0000259" key="6">
    <source>
        <dbReference type="Pfam" id="PF13086"/>
    </source>
</evidence>
<evidence type="ECO:0000256" key="2">
    <source>
        <dbReference type="ARBA" id="ARBA00022741"/>
    </source>
</evidence>
<dbReference type="GO" id="GO:0005524">
    <property type="term" value="F:ATP binding"/>
    <property type="evidence" value="ECO:0007669"/>
    <property type="project" value="UniProtKB-KW"/>
</dbReference>
<dbReference type="InterPro" id="IPR050534">
    <property type="entry name" value="Coronavir_polyprotein_1ab"/>
</dbReference>
<keyword evidence="5" id="KW-0067">ATP-binding</keyword>
<feature type="domain" description="DNA2/NAM7 helicase-like C-terminal" evidence="7">
    <location>
        <begin position="869"/>
        <end position="1074"/>
    </location>
</feature>
<dbReference type="EMBL" id="CAMGZC010000734">
    <property type="protein sequence ID" value="CAI0649685.1"/>
    <property type="molecule type" value="Genomic_DNA"/>
</dbReference>
<evidence type="ECO:0000313" key="8">
    <source>
        <dbReference type="EMBL" id="CAI0649685.1"/>
    </source>
</evidence>
<organism evidence="8 9">
    <name type="scientific">Colletotrichum noveboracense</name>
    <dbReference type="NCBI Taxonomy" id="2664923"/>
    <lineage>
        <taxon>Eukaryota</taxon>
        <taxon>Fungi</taxon>
        <taxon>Dikarya</taxon>
        <taxon>Ascomycota</taxon>
        <taxon>Pezizomycotina</taxon>
        <taxon>Sordariomycetes</taxon>
        <taxon>Hypocreomycetidae</taxon>
        <taxon>Glomerellales</taxon>
        <taxon>Glomerellaceae</taxon>
        <taxon>Colletotrichum</taxon>
        <taxon>Colletotrichum gloeosporioides species complex</taxon>
    </lineage>
</organism>
<keyword evidence="2" id="KW-0547">Nucleotide-binding</keyword>
<reference evidence="8" key="1">
    <citation type="submission" date="2022-08" db="EMBL/GenBank/DDBJ databases">
        <authorList>
            <person name="Giroux E."/>
            <person name="Giroux E."/>
        </authorList>
    </citation>
    <scope>NUCLEOTIDE SEQUENCE</scope>
    <source>
        <strain evidence="8">H1091258</strain>
    </source>
</reference>
<gene>
    <name evidence="8" type="ORF">CGXH109_LOCUS88326</name>
</gene>
<dbReference type="Pfam" id="PF13086">
    <property type="entry name" value="AAA_11"/>
    <property type="match status" value="1"/>
</dbReference>
<evidence type="ECO:0000256" key="3">
    <source>
        <dbReference type="ARBA" id="ARBA00022801"/>
    </source>
</evidence>
<feature type="domain" description="DNA2/NAM7 helicase helicase" evidence="6">
    <location>
        <begin position="605"/>
        <end position="844"/>
    </location>
</feature>
<sequence>MSRFFEYDEEPTGLSVQQQKRHDPLFDAYRRREVPCVICVGSSLLLSYNKECWDSVGLNQTSGLTTDFTFVYGAYITPELRITISAMENRGAIKPSQKVARITIPVTAMAGNPRCGQEDWFGTAAFHLSLPVDLGKVILSETTASEATRISELGIFRQGGRDRINIYMPEAMYCTAREYVEIMSQHYSTPQSCEVVDQGLDCILKTSKSSLENLHESGKINDDFPRPQHPIPATFVFADNRSHVLRLQASSREEALCQKEQANPFRTTDLPCALLPDNSNEQEKYGFVPDGTIQKYLAVVPMSPETAAALPKIGDECRITFGKSVQTRVRAMGSVDSNDSVAICKHIVGGYRRAQSGSGTGLVDVGQQDVINSDIFQAVLETVLPGDADAQLTQYVKDIVSASASPHDNQAFVADLVARLKYMRLRLPSEVELSGSSSSSWQAMRTTPPEGSSYQNAYFVVWVPQQNDIEPGRRPIPVKVTFPWTTTTMTTTTTTTTTTDDKVEEQSIEDPRMEHRVLGIVVDEFDATAHMEMKAVSAMATASKGSNLEVRWSYALQFNPAVLPQYHPMKCVNFHERFPELKNLRFPDDEKPQHELLSRLRNVPGGIAMYTGGPGSGKTTFAALIAAAVTKGPSRERVVWTVHSNELCDDALRFLKEKCGKDVRVGRLPYYRSMVDALSDHRLARDGNTATSTTRWGDDVSKHINSFLSHASDTKGDLDMIRSPDSVASKAINLATQHPDKFPDFWREMPGNVDWQKACRQIIVTAIDSFDVLVGTPFAMGQLKDTAKVVLPKRQAVEWKPALAIIDEAGRIPESQWWIPLVSFPDALVLSMGDTAQFKPLSISTNTAFEHARGRTEWLCVFGQQRNLSILKRAEMCGQVLAHLSNNRRNRGDIAVWANNNIYPGKMHIVYPLSIDPKAQIYQRFMRWMMDPSPNMGFSNTLVYDIRNTLSIKHGTGYINIGNRNCALWIAYNAFQYGLPNLRTTGKLAEIMILTPYSAQLHAYRDEIARMTSSGIIRSKITVRTIDNSMSAEADLVIFDSVRAKDISGFLNDRNRMAVASTRARGGAIMLANMEALDREKSRTEGDGTFNLYANFHRDRNLSVLTNKPWGKICRRCNRPCQESGHVCAIRDRRCRFCKSDQHHERFCPRGKPARDYYYDGMHPKGKEPDRRLL</sequence>
<proteinExistence type="inferred from homology"/>
<dbReference type="AlphaFoldDB" id="A0A9W4RYE0"/>
<dbReference type="InterPro" id="IPR041677">
    <property type="entry name" value="DNA2/NAM7_AAA_11"/>
</dbReference>
<dbReference type="InterPro" id="IPR041679">
    <property type="entry name" value="DNA2/NAM7-like_C"/>
</dbReference>
<evidence type="ECO:0000256" key="5">
    <source>
        <dbReference type="ARBA" id="ARBA00022840"/>
    </source>
</evidence>
<keyword evidence="4" id="KW-0347">Helicase</keyword>